<dbReference type="KEGG" id="whr:OG579_20910"/>
<dbReference type="AlphaFoldDB" id="A0AAU4K2B0"/>
<keyword evidence="10 17" id="KW-0520">NAD</keyword>
<dbReference type="GO" id="GO:0052856">
    <property type="term" value="F:NAD(P)HX epimerase activity"/>
    <property type="evidence" value="ECO:0007669"/>
    <property type="project" value="UniProtKB-UniRule"/>
</dbReference>
<organism evidence="22 23">
    <name type="scientific">Williamsia herbipolensis</name>
    <dbReference type="NCBI Taxonomy" id="1603258"/>
    <lineage>
        <taxon>Bacteria</taxon>
        <taxon>Bacillati</taxon>
        <taxon>Actinomycetota</taxon>
        <taxon>Actinomycetes</taxon>
        <taxon>Mycobacteriales</taxon>
        <taxon>Nocardiaceae</taxon>
        <taxon>Williamsia</taxon>
    </lineage>
</organism>
<evidence type="ECO:0000256" key="9">
    <source>
        <dbReference type="ARBA" id="ARBA00022958"/>
    </source>
</evidence>
<evidence type="ECO:0000256" key="6">
    <source>
        <dbReference type="ARBA" id="ARBA00022741"/>
    </source>
</evidence>
<comment type="similarity">
    <text evidence="18">Belongs to the NnrE/AIBP family.</text>
</comment>
<comment type="function">
    <text evidence="17">Catalyzes the dehydration of the S-form of NAD(P)HX at the expense of ADP, which is converted to AMP. Together with NAD(P)HX epimerase, which catalyzes the epimerization of the S- and R-forms, the enzyme allows the repair of both epimers of NAD(P)HX, a damaged form of NAD(P)H that is a result of enzymatic or heat-dependent hydration.</text>
</comment>
<dbReference type="NCBIfam" id="TIGR00196">
    <property type="entry name" value="yjeF_cterm"/>
    <property type="match status" value="1"/>
</dbReference>
<dbReference type="GO" id="GO:0110051">
    <property type="term" value="P:metabolite repair"/>
    <property type="evidence" value="ECO:0007669"/>
    <property type="project" value="TreeGrafter"/>
</dbReference>
<comment type="similarity">
    <text evidence="3 19">In the N-terminal section; belongs to the NnrE/AIBP family.</text>
</comment>
<feature type="binding site" evidence="18">
    <location>
        <position position="152"/>
    </location>
    <ligand>
        <name>K(+)</name>
        <dbReference type="ChEBI" id="CHEBI:29103"/>
    </ligand>
</feature>
<evidence type="ECO:0000256" key="15">
    <source>
        <dbReference type="ARBA" id="ARBA00048238"/>
    </source>
</evidence>
<dbReference type="InterPro" id="IPR036652">
    <property type="entry name" value="YjeF_N_dom_sf"/>
</dbReference>
<comment type="catalytic activity">
    <reaction evidence="2 18 19">
        <text>(6R)-NADPHX = (6S)-NADPHX</text>
        <dbReference type="Rhea" id="RHEA:32227"/>
        <dbReference type="ChEBI" id="CHEBI:64076"/>
        <dbReference type="ChEBI" id="CHEBI:64077"/>
        <dbReference type="EC" id="5.1.99.6"/>
    </reaction>
</comment>
<feature type="binding site" evidence="18">
    <location>
        <position position="119"/>
    </location>
    <ligand>
        <name>K(+)</name>
        <dbReference type="ChEBI" id="CHEBI:29103"/>
    </ligand>
</feature>
<comment type="catalytic activity">
    <reaction evidence="16 17 19">
        <text>(6S)-NADPHX + ADP = AMP + phosphate + NADPH + H(+)</text>
        <dbReference type="Rhea" id="RHEA:32235"/>
        <dbReference type="ChEBI" id="CHEBI:15378"/>
        <dbReference type="ChEBI" id="CHEBI:43474"/>
        <dbReference type="ChEBI" id="CHEBI:57783"/>
        <dbReference type="ChEBI" id="CHEBI:64076"/>
        <dbReference type="ChEBI" id="CHEBI:456215"/>
        <dbReference type="ChEBI" id="CHEBI:456216"/>
        <dbReference type="EC" id="4.2.1.136"/>
    </reaction>
</comment>
<evidence type="ECO:0000256" key="13">
    <source>
        <dbReference type="ARBA" id="ARBA00023268"/>
    </source>
</evidence>
<dbReference type="Gene3D" id="3.40.1190.20">
    <property type="match status" value="1"/>
</dbReference>
<evidence type="ECO:0000256" key="5">
    <source>
        <dbReference type="ARBA" id="ARBA00022723"/>
    </source>
</evidence>
<evidence type="ECO:0000256" key="18">
    <source>
        <dbReference type="HAMAP-Rule" id="MF_01966"/>
    </source>
</evidence>
<dbReference type="EC" id="4.2.1.136" evidence="19"/>
<feature type="domain" description="YjeF N-terminal" evidence="21">
    <location>
        <begin position="10"/>
        <end position="204"/>
    </location>
</feature>
<gene>
    <name evidence="17" type="primary">nnrD</name>
    <name evidence="18" type="synonym">nnrE</name>
    <name evidence="22" type="ORF">OG579_20910</name>
</gene>
<dbReference type="Pfam" id="PF01256">
    <property type="entry name" value="Carb_kinase"/>
    <property type="match status" value="1"/>
</dbReference>
<keyword evidence="8 17" id="KW-0521">NADP</keyword>
<dbReference type="Gene3D" id="3.40.50.10260">
    <property type="entry name" value="YjeF N-terminal domain"/>
    <property type="match status" value="1"/>
</dbReference>
<keyword evidence="13" id="KW-0511">Multifunctional enzyme</keyword>
<dbReference type="InterPro" id="IPR000631">
    <property type="entry name" value="CARKD"/>
</dbReference>
<comment type="cofactor">
    <cofactor evidence="17">
        <name>Mg(2+)</name>
        <dbReference type="ChEBI" id="CHEBI:18420"/>
    </cofactor>
</comment>
<dbReference type="PROSITE" id="PS51383">
    <property type="entry name" value="YJEF_C_3"/>
    <property type="match status" value="1"/>
</dbReference>
<dbReference type="EMBL" id="CP108021">
    <property type="protein sequence ID" value="WUM20113.1"/>
    <property type="molecule type" value="Genomic_DNA"/>
</dbReference>
<comment type="catalytic activity">
    <reaction evidence="1 18 19">
        <text>(6R)-NADHX = (6S)-NADHX</text>
        <dbReference type="Rhea" id="RHEA:32215"/>
        <dbReference type="ChEBI" id="CHEBI:64074"/>
        <dbReference type="ChEBI" id="CHEBI:64075"/>
        <dbReference type="EC" id="5.1.99.6"/>
    </reaction>
</comment>
<evidence type="ECO:0000256" key="4">
    <source>
        <dbReference type="ARBA" id="ARBA00009524"/>
    </source>
</evidence>
<comment type="caution">
    <text evidence="18">Lacks conserved residue(s) required for the propagation of feature annotation.</text>
</comment>
<feature type="domain" description="YjeF C-terminal" evidence="20">
    <location>
        <begin position="209"/>
        <end position="478"/>
    </location>
</feature>
<dbReference type="GO" id="GO:0052855">
    <property type="term" value="F:ADP-dependent NAD(P)H-hydrate dehydratase activity"/>
    <property type="evidence" value="ECO:0007669"/>
    <property type="project" value="UniProtKB-UniRule"/>
</dbReference>
<evidence type="ECO:0000256" key="8">
    <source>
        <dbReference type="ARBA" id="ARBA00022857"/>
    </source>
</evidence>
<proteinExistence type="inferred from homology"/>
<dbReference type="GO" id="GO:0046872">
    <property type="term" value="F:metal ion binding"/>
    <property type="evidence" value="ECO:0007669"/>
    <property type="project" value="UniProtKB-UniRule"/>
</dbReference>
<keyword evidence="6 17" id="KW-0547">Nucleotide-binding</keyword>
<evidence type="ECO:0000259" key="21">
    <source>
        <dbReference type="PROSITE" id="PS51385"/>
    </source>
</evidence>
<evidence type="ECO:0000256" key="14">
    <source>
        <dbReference type="ARBA" id="ARBA00025153"/>
    </source>
</evidence>
<comment type="function">
    <text evidence="14 19">Bifunctional enzyme that catalyzes the epimerization of the S- and R-forms of NAD(P)HX and the dehydration of the S-form of NAD(P)HX at the expense of ADP, which is converted to AMP. This allows the repair of both epimers of NAD(P)HX, a damaged form of NAD(P)H that is a result of enzymatic or heat-dependent hydration.</text>
</comment>
<accession>A0AAU4K2B0</accession>
<feature type="binding site" evidence="18">
    <location>
        <position position="149"/>
    </location>
    <ligand>
        <name>(6S)-NADPHX</name>
        <dbReference type="ChEBI" id="CHEBI:64076"/>
    </ligand>
</feature>
<evidence type="ECO:0000313" key="22">
    <source>
        <dbReference type="EMBL" id="WUM20113.1"/>
    </source>
</evidence>
<dbReference type="GO" id="GO:0005524">
    <property type="term" value="F:ATP binding"/>
    <property type="evidence" value="ECO:0007669"/>
    <property type="project" value="UniProtKB-UniRule"/>
</dbReference>
<comment type="catalytic activity">
    <reaction evidence="15 17 19">
        <text>(6S)-NADHX + ADP = AMP + phosphate + NADH + H(+)</text>
        <dbReference type="Rhea" id="RHEA:32223"/>
        <dbReference type="ChEBI" id="CHEBI:15378"/>
        <dbReference type="ChEBI" id="CHEBI:43474"/>
        <dbReference type="ChEBI" id="CHEBI:57945"/>
        <dbReference type="ChEBI" id="CHEBI:64074"/>
        <dbReference type="ChEBI" id="CHEBI:456215"/>
        <dbReference type="ChEBI" id="CHEBI:456216"/>
        <dbReference type="EC" id="4.2.1.136"/>
    </reaction>
</comment>
<comment type="similarity">
    <text evidence="17">Belongs to the NnrD/CARKD family.</text>
</comment>
<evidence type="ECO:0000256" key="10">
    <source>
        <dbReference type="ARBA" id="ARBA00023027"/>
    </source>
</evidence>
<dbReference type="InterPro" id="IPR029056">
    <property type="entry name" value="Ribokinase-like"/>
</dbReference>
<feature type="binding site" evidence="17">
    <location>
        <position position="416"/>
    </location>
    <ligand>
        <name>(6S)-NADPHX</name>
        <dbReference type="ChEBI" id="CHEBI:64076"/>
    </ligand>
</feature>
<comment type="similarity">
    <text evidence="4 19">In the C-terminal section; belongs to the NnrD/CARKD family.</text>
</comment>
<dbReference type="EC" id="5.1.99.6" evidence="19"/>
<evidence type="ECO:0000256" key="1">
    <source>
        <dbReference type="ARBA" id="ARBA00000013"/>
    </source>
</evidence>
<evidence type="ECO:0000256" key="7">
    <source>
        <dbReference type="ARBA" id="ARBA00022840"/>
    </source>
</evidence>
<feature type="binding site" evidence="18">
    <location>
        <begin position="123"/>
        <end position="129"/>
    </location>
    <ligand>
        <name>(6S)-NADPHX</name>
        <dbReference type="ChEBI" id="CHEBI:64076"/>
    </ligand>
</feature>
<dbReference type="HAMAP" id="MF_01965">
    <property type="entry name" value="NADHX_dehydratase"/>
    <property type="match status" value="1"/>
</dbReference>
<comment type="cofactor">
    <cofactor evidence="18 19">
        <name>K(+)</name>
        <dbReference type="ChEBI" id="CHEBI:29103"/>
    </cofactor>
    <text evidence="18 19">Binds 1 potassium ion per subunit.</text>
</comment>
<name>A0AAU4K2B0_9NOCA</name>
<dbReference type="PANTHER" id="PTHR12592">
    <property type="entry name" value="ATP-DEPENDENT (S)-NAD(P)H-HYDRATE DEHYDRATASE FAMILY MEMBER"/>
    <property type="match status" value="1"/>
</dbReference>
<feature type="binding site" evidence="17">
    <location>
        <position position="302"/>
    </location>
    <ligand>
        <name>(6S)-NADPHX</name>
        <dbReference type="ChEBI" id="CHEBI:64076"/>
    </ligand>
</feature>
<evidence type="ECO:0000259" key="20">
    <source>
        <dbReference type="PROSITE" id="PS51383"/>
    </source>
</evidence>
<dbReference type="PANTHER" id="PTHR12592:SF0">
    <property type="entry name" value="ATP-DEPENDENT (S)-NAD(P)H-HYDRATE DEHYDRATASE"/>
    <property type="match status" value="1"/>
</dbReference>
<dbReference type="GO" id="GO:0046496">
    <property type="term" value="P:nicotinamide nucleotide metabolic process"/>
    <property type="evidence" value="ECO:0007669"/>
    <property type="project" value="UniProtKB-UniRule"/>
</dbReference>
<dbReference type="HAMAP" id="MF_01966">
    <property type="entry name" value="NADHX_epimerase"/>
    <property type="match status" value="1"/>
</dbReference>
<dbReference type="RefSeq" id="WP_328857517.1">
    <property type="nucleotide sequence ID" value="NZ_CP108021.1"/>
</dbReference>
<keyword evidence="7 17" id="KW-0067">ATP-binding</keyword>
<reference evidence="22 23" key="1">
    <citation type="submission" date="2022-10" db="EMBL/GenBank/DDBJ databases">
        <title>The complete genomes of actinobacterial strains from the NBC collection.</title>
        <authorList>
            <person name="Joergensen T.S."/>
            <person name="Alvarez Arevalo M."/>
            <person name="Sterndorff E.B."/>
            <person name="Faurdal D."/>
            <person name="Vuksanovic O."/>
            <person name="Mourched A.-S."/>
            <person name="Charusanti P."/>
            <person name="Shaw S."/>
            <person name="Blin K."/>
            <person name="Weber T."/>
        </authorList>
    </citation>
    <scope>NUCLEOTIDE SEQUENCE [LARGE SCALE GENOMIC DNA]</scope>
    <source>
        <strain evidence="22 23">NBC_00319</strain>
    </source>
</reference>
<feature type="binding site" evidence="18">
    <location>
        <position position="63"/>
    </location>
    <ligand>
        <name>K(+)</name>
        <dbReference type="ChEBI" id="CHEBI:29103"/>
    </ligand>
</feature>
<dbReference type="Pfam" id="PF03853">
    <property type="entry name" value="YjeF_N"/>
    <property type="match status" value="1"/>
</dbReference>
<protein>
    <recommendedName>
        <fullName evidence="19">Bifunctional NAD(P)H-hydrate repair enzyme</fullName>
    </recommendedName>
    <alternativeName>
        <fullName evidence="19">Nicotinamide nucleotide repair protein</fullName>
    </alternativeName>
    <domain>
        <recommendedName>
            <fullName evidence="19">ADP-dependent (S)-NAD(P)H-hydrate dehydratase</fullName>
            <ecNumber evidence="19">4.2.1.136</ecNumber>
        </recommendedName>
        <alternativeName>
            <fullName evidence="19">ADP-dependent NAD(P)HX dehydratase</fullName>
        </alternativeName>
    </domain>
    <domain>
        <recommendedName>
            <fullName evidence="19">NAD(P)H-hydrate epimerase</fullName>
            <ecNumber evidence="19">5.1.99.6</ecNumber>
        </recommendedName>
    </domain>
</protein>
<evidence type="ECO:0000256" key="2">
    <source>
        <dbReference type="ARBA" id="ARBA00000909"/>
    </source>
</evidence>
<dbReference type="PIRSF" id="PIRSF017184">
    <property type="entry name" value="Nnr"/>
    <property type="match status" value="1"/>
</dbReference>
<dbReference type="Proteomes" id="UP001432128">
    <property type="component" value="Chromosome"/>
</dbReference>
<evidence type="ECO:0000256" key="11">
    <source>
        <dbReference type="ARBA" id="ARBA00023235"/>
    </source>
</evidence>
<keyword evidence="11 18" id="KW-0413">Isomerase</keyword>
<feature type="binding site" evidence="17">
    <location>
        <begin position="386"/>
        <end position="390"/>
    </location>
    <ligand>
        <name>AMP</name>
        <dbReference type="ChEBI" id="CHEBI:456215"/>
    </ligand>
</feature>
<feature type="binding site" evidence="17">
    <location>
        <position position="352"/>
    </location>
    <ligand>
        <name>(6S)-NADPHX</name>
        <dbReference type="ChEBI" id="CHEBI:64076"/>
    </ligand>
</feature>
<keyword evidence="12 17" id="KW-0456">Lyase</keyword>
<evidence type="ECO:0000256" key="12">
    <source>
        <dbReference type="ARBA" id="ARBA00023239"/>
    </source>
</evidence>
<dbReference type="CDD" id="cd01171">
    <property type="entry name" value="YXKO-related"/>
    <property type="match status" value="1"/>
</dbReference>
<evidence type="ECO:0000256" key="16">
    <source>
        <dbReference type="ARBA" id="ARBA00049209"/>
    </source>
</evidence>
<evidence type="ECO:0000256" key="17">
    <source>
        <dbReference type="HAMAP-Rule" id="MF_01965"/>
    </source>
</evidence>
<dbReference type="SUPFAM" id="SSF64153">
    <property type="entry name" value="YjeF N-terminal domain-like"/>
    <property type="match status" value="1"/>
</dbReference>
<feature type="binding site" evidence="17">
    <location>
        <position position="244"/>
    </location>
    <ligand>
        <name>(6S)-NADPHX</name>
        <dbReference type="ChEBI" id="CHEBI:64076"/>
    </ligand>
</feature>
<evidence type="ECO:0000313" key="23">
    <source>
        <dbReference type="Proteomes" id="UP001432128"/>
    </source>
</evidence>
<dbReference type="InterPro" id="IPR030677">
    <property type="entry name" value="Nnr"/>
</dbReference>
<sequence>MIGHHTADEIRAAEQATGELLTSGVLMRRAATGLAHVILSELRLRRGAIYGARVVLIVGAGDNGGDALHAGALVRARGVAVDAVLTAPDRAHPGGLAALRRAGGRVVSVASGAYDLAVDGVVGIGGSGPLRPTAAAAFEHVTAPIIAVDIPSGVDADTGQVHDPSVVAEVTVTFGTRRRAHALAAHRCGRIECIDIGIDPPAAHLVALGDAEIGDLWPVPGPADDKYTQGVTGVIAGSDRFPGAAVLCTGAAVAATSGMVRYAGSAASQVVSRHPEIVASMVREAGDLDDVGRVQAWVIGPGAGTDSRAADLVAAVLDTDVPVLLDADAITVVSEHRSWVADRVAPTLLTPHAGEFARLAGRPVGADRVAAVTDLAVELGATVLLKGRATLVADGAGPVLVNDAGSSWAATAGAGDVLSGIAGALLAAGLAPRPAAAAAARAHARAASLAAQGDGDGRGAPIGASDLLAAVRPAIRVLRSVGDGQR</sequence>
<keyword evidence="23" id="KW-1185">Reference proteome</keyword>
<dbReference type="PROSITE" id="PS51385">
    <property type="entry name" value="YJEF_N"/>
    <property type="match status" value="1"/>
</dbReference>
<feature type="binding site" evidence="18">
    <location>
        <begin position="62"/>
        <end position="66"/>
    </location>
    <ligand>
        <name>(6S)-NADPHX</name>
        <dbReference type="ChEBI" id="CHEBI:64076"/>
    </ligand>
</feature>
<comment type="subunit">
    <text evidence="17">Homotetramer.</text>
</comment>
<dbReference type="InterPro" id="IPR004443">
    <property type="entry name" value="YjeF_N_dom"/>
</dbReference>
<keyword evidence="5 18" id="KW-0479">Metal-binding</keyword>
<dbReference type="SUPFAM" id="SSF53613">
    <property type="entry name" value="Ribokinase-like"/>
    <property type="match status" value="1"/>
</dbReference>
<evidence type="ECO:0000256" key="19">
    <source>
        <dbReference type="PIRNR" id="PIRNR017184"/>
    </source>
</evidence>
<keyword evidence="9 18" id="KW-0630">Potassium</keyword>
<evidence type="ECO:0000256" key="3">
    <source>
        <dbReference type="ARBA" id="ARBA00006001"/>
    </source>
</evidence>
<comment type="function">
    <text evidence="18">Catalyzes the epimerization of the S- and R-forms of NAD(P)HX, a damaged form of NAD(P)H that is a result of enzymatic or heat-dependent hydration. This is a prerequisite for the S-specific NAD(P)H-hydrate dehydratase to allow the repair of both epimers of NAD(P)HX.</text>
</comment>
<feature type="binding site" evidence="17">
    <location>
        <position position="415"/>
    </location>
    <ligand>
        <name>AMP</name>
        <dbReference type="ChEBI" id="CHEBI:456215"/>
    </ligand>
</feature>